<dbReference type="Proteomes" id="UP000594638">
    <property type="component" value="Unassembled WGS sequence"/>
</dbReference>
<keyword evidence="1" id="KW-0472">Membrane</keyword>
<keyword evidence="3" id="KW-1185">Reference proteome</keyword>
<comment type="caution">
    <text evidence="2">The sequence shown here is derived from an EMBL/GenBank/DDBJ whole genome shotgun (WGS) entry which is preliminary data.</text>
</comment>
<evidence type="ECO:0000256" key="1">
    <source>
        <dbReference type="SAM" id="Phobius"/>
    </source>
</evidence>
<evidence type="ECO:0000313" key="3">
    <source>
        <dbReference type="Proteomes" id="UP000594638"/>
    </source>
</evidence>
<feature type="transmembrane region" description="Helical" evidence="1">
    <location>
        <begin position="190"/>
        <end position="213"/>
    </location>
</feature>
<accession>A0A8S0PKE9</accession>
<reference evidence="2 3" key="1">
    <citation type="submission" date="2019-12" db="EMBL/GenBank/DDBJ databases">
        <authorList>
            <person name="Alioto T."/>
            <person name="Alioto T."/>
            <person name="Gomez Garrido J."/>
        </authorList>
    </citation>
    <scope>NUCLEOTIDE SEQUENCE [LARGE SCALE GENOMIC DNA]</scope>
</reference>
<dbReference type="OrthoDB" id="1927955at2759"/>
<proteinExistence type="predicted"/>
<sequence length="332" mass="37344">MEFQSACAFLQNHPPSTQFYPQLHTVTTLEKRRPSFQIEFKSFLPHLKRRGAVICAADLNSSRKLGFRVNASKNSETFRGKSGSVSFVNITHQSVEESQLVSTPYKENTGSLLWILAPIALISSLLVPQFFIVNAVEDFLKNEVLAEIVSSISTEVVFYAGLAIFLLVTDHVQKPFLQFSPKRWSLITGLRGYLTSAFFTMGFKIFAPLLAVYVTWPVLGLSALVSVLPFLFGCLAQYLFERRLDTTGSSCWPLVPIIFEVYRIYQLTRATSFMEKLMFAMRGASVTPAVLDKTGALVSMIMTFRVLGLVCLWSLLTFLLRLFPSRPVAENY</sequence>
<evidence type="ECO:0000313" key="2">
    <source>
        <dbReference type="EMBL" id="CAA2953092.1"/>
    </source>
</evidence>
<organism evidence="2 3">
    <name type="scientific">Olea europaea subsp. europaea</name>
    <dbReference type="NCBI Taxonomy" id="158383"/>
    <lineage>
        <taxon>Eukaryota</taxon>
        <taxon>Viridiplantae</taxon>
        <taxon>Streptophyta</taxon>
        <taxon>Embryophyta</taxon>
        <taxon>Tracheophyta</taxon>
        <taxon>Spermatophyta</taxon>
        <taxon>Magnoliopsida</taxon>
        <taxon>eudicotyledons</taxon>
        <taxon>Gunneridae</taxon>
        <taxon>Pentapetalae</taxon>
        <taxon>asterids</taxon>
        <taxon>lamiids</taxon>
        <taxon>Lamiales</taxon>
        <taxon>Oleaceae</taxon>
        <taxon>Oleeae</taxon>
        <taxon>Olea</taxon>
    </lineage>
</organism>
<dbReference type="AlphaFoldDB" id="A0A8S0PKE9"/>
<feature type="transmembrane region" description="Helical" evidence="1">
    <location>
        <begin position="219"/>
        <end position="240"/>
    </location>
</feature>
<feature type="transmembrane region" description="Helical" evidence="1">
    <location>
        <begin position="112"/>
        <end position="136"/>
    </location>
</feature>
<keyword evidence="1" id="KW-0812">Transmembrane</keyword>
<dbReference type="PANTHER" id="PTHR33918">
    <property type="entry name" value="OS01G0704200 PROTEIN"/>
    <property type="match status" value="1"/>
</dbReference>
<name>A0A8S0PKE9_OLEEU</name>
<feature type="transmembrane region" description="Helical" evidence="1">
    <location>
        <begin position="148"/>
        <end position="169"/>
    </location>
</feature>
<dbReference type="EMBL" id="CACTIH010000086">
    <property type="protein sequence ID" value="CAA2953092.1"/>
    <property type="molecule type" value="Genomic_DNA"/>
</dbReference>
<dbReference type="GO" id="GO:0009507">
    <property type="term" value="C:chloroplast"/>
    <property type="evidence" value="ECO:0007669"/>
    <property type="project" value="TreeGrafter"/>
</dbReference>
<keyword evidence="1" id="KW-1133">Transmembrane helix</keyword>
<protein>
    <submittedName>
        <fullName evidence="2">Uncharacterized protein LOC111408829</fullName>
    </submittedName>
</protein>
<feature type="transmembrane region" description="Helical" evidence="1">
    <location>
        <begin position="302"/>
        <end position="323"/>
    </location>
</feature>
<dbReference type="PANTHER" id="PTHR33918:SF4">
    <property type="entry name" value="ABC-2 TYPE TRANSPORTER DOMAIN-CONTAINING PROTEIN"/>
    <property type="match status" value="1"/>
</dbReference>
<gene>
    <name evidence="2" type="ORF">OLEA9_A010257</name>
</gene>
<dbReference type="Gramene" id="OE9A010257T1">
    <property type="protein sequence ID" value="OE9A010257C1"/>
    <property type="gene ID" value="OE9A010257"/>
</dbReference>